<dbReference type="PROSITE" id="PS50887">
    <property type="entry name" value="GGDEF"/>
    <property type="match status" value="1"/>
</dbReference>
<sequence length="43" mass="4968">MADRWCWPSPPRAAHQQLLALCYRDLDGFKRVNDQHGHAAGDY</sequence>
<dbReference type="AlphaFoldDB" id="A0A1G7DPP7"/>
<dbReference type="Gene3D" id="3.30.70.270">
    <property type="match status" value="1"/>
</dbReference>
<dbReference type="Pfam" id="PF00990">
    <property type="entry name" value="GGDEF"/>
    <property type="match status" value="1"/>
</dbReference>
<dbReference type="InterPro" id="IPR029787">
    <property type="entry name" value="Nucleotide_cyclase"/>
</dbReference>
<dbReference type="InterPro" id="IPR000160">
    <property type="entry name" value="GGDEF_dom"/>
</dbReference>
<reference evidence="2 3" key="1">
    <citation type="submission" date="2016-10" db="EMBL/GenBank/DDBJ databases">
        <authorList>
            <person name="de Groot N.N."/>
        </authorList>
    </citation>
    <scope>NUCLEOTIDE SEQUENCE [LARGE SCALE GENOMIC DNA]</scope>
    <source>
        <strain evidence="2 3">DSM 16619</strain>
    </source>
</reference>
<feature type="domain" description="GGDEF" evidence="1">
    <location>
        <begin position="17"/>
        <end position="43"/>
    </location>
</feature>
<dbReference type="RefSeq" id="WP_245711498.1">
    <property type="nucleotide sequence ID" value="NZ_FMZC01000020.1"/>
</dbReference>
<evidence type="ECO:0000313" key="2">
    <source>
        <dbReference type="EMBL" id="SDE53471.1"/>
    </source>
</evidence>
<dbReference type="SUPFAM" id="SSF55073">
    <property type="entry name" value="Nucleotide cyclase"/>
    <property type="match status" value="1"/>
</dbReference>
<keyword evidence="3" id="KW-1185">Reference proteome</keyword>
<organism evidence="2 3">
    <name type="scientific">Paracidovorax valerianellae</name>
    <dbReference type="NCBI Taxonomy" id="187868"/>
    <lineage>
        <taxon>Bacteria</taxon>
        <taxon>Pseudomonadati</taxon>
        <taxon>Pseudomonadota</taxon>
        <taxon>Betaproteobacteria</taxon>
        <taxon>Burkholderiales</taxon>
        <taxon>Comamonadaceae</taxon>
        <taxon>Paracidovorax</taxon>
    </lineage>
</organism>
<evidence type="ECO:0000259" key="1">
    <source>
        <dbReference type="PROSITE" id="PS50887"/>
    </source>
</evidence>
<protein>
    <submittedName>
        <fullName evidence="2">Diguanylate cyclase, GGDEF domain</fullName>
    </submittedName>
</protein>
<accession>A0A1G7DPP7</accession>
<dbReference type="STRING" id="187868.SAMN05192589_12015"/>
<dbReference type="InterPro" id="IPR043128">
    <property type="entry name" value="Rev_trsase/Diguanyl_cyclase"/>
</dbReference>
<dbReference type="EMBL" id="FMZC01000020">
    <property type="protein sequence ID" value="SDE53471.1"/>
    <property type="molecule type" value="Genomic_DNA"/>
</dbReference>
<proteinExistence type="predicted"/>
<gene>
    <name evidence="2" type="ORF">SAMN05192589_12015</name>
</gene>
<name>A0A1G7DPP7_9BURK</name>
<evidence type="ECO:0000313" key="3">
    <source>
        <dbReference type="Proteomes" id="UP000198781"/>
    </source>
</evidence>
<dbReference type="Proteomes" id="UP000198781">
    <property type="component" value="Unassembled WGS sequence"/>
</dbReference>